<comment type="caution">
    <text evidence="1">The sequence shown here is derived from an EMBL/GenBank/DDBJ whole genome shotgun (WGS) entry which is preliminary data.</text>
</comment>
<sequence>MTNYSLNLPIQLQQKAEKFATDQGVSLNEFILWAVAEKVGELSQQFDMAKFPDITYRWGASGELVPVLRGIGLRVQVIAIANQKWGLSTTEIAGEYGITEKQVNQALAFYAVNKQEINEAIASEQTLEAANV</sequence>
<gene>
    <name evidence="1" type="ORF">ACE1CC_25540</name>
</gene>
<dbReference type="SUPFAM" id="SSF46689">
    <property type="entry name" value="Homeodomain-like"/>
    <property type="match status" value="1"/>
</dbReference>
<proteinExistence type="predicted"/>
<organism evidence="1 2">
    <name type="scientific">Floridaenema aerugineum BLCC-F46</name>
    <dbReference type="NCBI Taxonomy" id="3153654"/>
    <lineage>
        <taxon>Bacteria</taxon>
        <taxon>Bacillati</taxon>
        <taxon>Cyanobacteriota</taxon>
        <taxon>Cyanophyceae</taxon>
        <taxon>Oscillatoriophycideae</taxon>
        <taxon>Aerosakkonematales</taxon>
        <taxon>Aerosakkonemataceae</taxon>
        <taxon>Floridanema</taxon>
        <taxon>Floridanema aerugineum</taxon>
    </lineage>
</organism>
<dbReference type="Proteomes" id="UP001576774">
    <property type="component" value="Unassembled WGS sequence"/>
</dbReference>
<reference evidence="1 2" key="1">
    <citation type="submission" date="2024-09" db="EMBL/GenBank/DDBJ databases">
        <title>Floridaenema gen nov. (Aerosakkonemataceae, Aerosakkonematales ord. nov., Cyanobacteria) from benthic tropical and subtropical fresh waters, with the description of four new species.</title>
        <authorList>
            <person name="Moretto J.A."/>
            <person name="Berthold D.E."/>
            <person name="Lefler F.W."/>
            <person name="Huang I.-S."/>
            <person name="Laughinghouse H. IV."/>
        </authorList>
    </citation>
    <scope>NUCLEOTIDE SEQUENCE [LARGE SCALE GENOMIC DNA]</scope>
    <source>
        <strain evidence="1 2">BLCC-F46</strain>
    </source>
</reference>
<dbReference type="InterPro" id="IPR007367">
    <property type="entry name" value="DUF433"/>
</dbReference>
<evidence type="ECO:0000313" key="1">
    <source>
        <dbReference type="EMBL" id="MFB2880227.1"/>
    </source>
</evidence>
<dbReference type="InterPro" id="IPR009057">
    <property type="entry name" value="Homeodomain-like_sf"/>
</dbReference>
<dbReference type="InterPro" id="IPR036388">
    <property type="entry name" value="WH-like_DNA-bd_sf"/>
</dbReference>
<protein>
    <submittedName>
        <fullName evidence="1">DUF433 domain-containing protein</fullName>
    </submittedName>
</protein>
<name>A0ABV4XCU9_9CYAN</name>
<evidence type="ECO:0000313" key="2">
    <source>
        <dbReference type="Proteomes" id="UP001576774"/>
    </source>
</evidence>
<dbReference type="EMBL" id="JBHFNQ010000198">
    <property type="protein sequence ID" value="MFB2880227.1"/>
    <property type="molecule type" value="Genomic_DNA"/>
</dbReference>
<dbReference type="Gene3D" id="1.10.10.10">
    <property type="entry name" value="Winged helix-like DNA-binding domain superfamily/Winged helix DNA-binding domain"/>
    <property type="match status" value="1"/>
</dbReference>
<keyword evidence="2" id="KW-1185">Reference proteome</keyword>
<dbReference type="Pfam" id="PF04255">
    <property type="entry name" value="DUF433"/>
    <property type="match status" value="1"/>
</dbReference>
<dbReference type="RefSeq" id="WP_413273251.1">
    <property type="nucleotide sequence ID" value="NZ_JBHFNQ010000198.1"/>
</dbReference>
<accession>A0ABV4XCU9</accession>